<reference evidence="2 3" key="1">
    <citation type="journal article" date="2013" name="Int. J. Syst. Evol. Microbiol.">
        <title>Tumebacillus flagellatus sp. nov., an alpha-amylase/pullulanase-producing bacterium isolated from cassava wastewater.</title>
        <authorList>
            <person name="Wang Q."/>
            <person name="Xie N."/>
            <person name="Qin Y."/>
            <person name="Shen N."/>
            <person name="Zhu J."/>
            <person name="Mi H."/>
            <person name="Huang R."/>
        </authorList>
    </citation>
    <scope>NUCLEOTIDE SEQUENCE [LARGE SCALE GENOMIC DNA]</scope>
    <source>
        <strain evidence="2 3">GST4</strain>
    </source>
</reference>
<dbReference type="Gene3D" id="1.20.58.1910">
    <property type="match status" value="1"/>
</dbReference>
<dbReference type="GO" id="GO:0016787">
    <property type="term" value="F:hydrolase activity"/>
    <property type="evidence" value="ECO:0007669"/>
    <property type="project" value="UniProtKB-KW"/>
</dbReference>
<protein>
    <submittedName>
        <fullName evidence="2">Phosphohydrolase</fullName>
    </submittedName>
</protein>
<dbReference type="PANTHER" id="PTHR33594">
    <property type="entry name" value="SUPERFAMILY HYDROLASE, PUTATIVE (AFU_ORTHOLOGUE AFUA_1G03035)-RELATED"/>
    <property type="match status" value="1"/>
</dbReference>
<name>A0A074LYW3_9BACL</name>
<dbReference type="STRING" id="1157490.EL26_01355"/>
<keyword evidence="3" id="KW-1185">Reference proteome</keyword>
<dbReference type="InterPro" id="IPR006674">
    <property type="entry name" value="HD_domain"/>
</dbReference>
<dbReference type="AlphaFoldDB" id="A0A074LYW3"/>
<dbReference type="EMBL" id="JMIR01000001">
    <property type="protein sequence ID" value="KEO85233.1"/>
    <property type="molecule type" value="Genomic_DNA"/>
</dbReference>
<dbReference type="PROSITE" id="PS51831">
    <property type="entry name" value="HD"/>
    <property type="match status" value="1"/>
</dbReference>
<feature type="domain" description="HD" evidence="1">
    <location>
        <begin position="26"/>
        <end position="127"/>
    </location>
</feature>
<dbReference type="SMART" id="SM00471">
    <property type="entry name" value="HDc"/>
    <property type="match status" value="1"/>
</dbReference>
<dbReference type="SUPFAM" id="SSF109604">
    <property type="entry name" value="HD-domain/PDEase-like"/>
    <property type="match status" value="1"/>
</dbReference>
<dbReference type="Gene3D" id="1.10.472.50">
    <property type="entry name" value="HD-domain/PDEase-like"/>
    <property type="match status" value="1"/>
</dbReference>
<dbReference type="eggNOG" id="COG1418">
    <property type="taxonomic scope" value="Bacteria"/>
</dbReference>
<evidence type="ECO:0000313" key="3">
    <source>
        <dbReference type="Proteomes" id="UP000027931"/>
    </source>
</evidence>
<dbReference type="OrthoDB" id="9797344at2"/>
<sequence>MERERILQQAEEFVRQELGGDSSGHDVWHIERVRRMAERIARVEGADVFLCALAALLHDIPDEKLNASPEAGMKKLTDWLDAHDVEGDTRSHLLEIIATMSFKGGNRPPVRTLEGRIVQDADRLDAIGALGIARTFAYSGAKGQLSHDPTLPPREQMTAEEYRQGKSTAINHFYEKLLLLKDLMNTDAAKRIAEERHRYMEGFLERFLAEWEGQM</sequence>
<dbReference type="InterPro" id="IPR003607">
    <property type="entry name" value="HD/PDEase_dom"/>
</dbReference>
<organism evidence="2 3">
    <name type="scientific">Tumebacillus flagellatus</name>
    <dbReference type="NCBI Taxonomy" id="1157490"/>
    <lineage>
        <taxon>Bacteria</taxon>
        <taxon>Bacillati</taxon>
        <taxon>Bacillota</taxon>
        <taxon>Bacilli</taxon>
        <taxon>Bacillales</taxon>
        <taxon>Alicyclobacillaceae</taxon>
        <taxon>Tumebacillus</taxon>
    </lineage>
</organism>
<accession>A0A074LYW3</accession>
<evidence type="ECO:0000259" key="1">
    <source>
        <dbReference type="PROSITE" id="PS51831"/>
    </source>
</evidence>
<dbReference type="Pfam" id="PF01966">
    <property type="entry name" value="HD"/>
    <property type="match status" value="1"/>
</dbReference>
<proteinExistence type="predicted"/>
<comment type="caution">
    <text evidence="2">The sequence shown here is derived from an EMBL/GenBank/DDBJ whole genome shotgun (WGS) entry which is preliminary data.</text>
</comment>
<dbReference type="PANTHER" id="PTHR33594:SF1">
    <property type="entry name" value="HD_PDEASE DOMAIN-CONTAINING PROTEIN"/>
    <property type="match status" value="1"/>
</dbReference>
<dbReference type="RefSeq" id="WP_038083526.1">
    <property type="nucleotide sequence ID" value="NZ_JMIR01000001.1"/>
</dbReference>
<dbReference type="CDD" id="cd00077">
    <property type="entry name" value="HDc"/>
    <property type="match status" value="1"/>
</dbReference>
<evidence type="ECO:0000313" key="2">
    <source>
        <dbReference type="EMBL" id="KEO85233.1"/>
    </source>
</evidence>
<dbReference type="Proteomes" id="UP000027931">
    <property type="component" value="Unassembled WGS sequence"/>
</dbReference>
<keyword evidence="2" id="KW-0378">Hydrolase</keyword>
<gene>
    <name evidence="2" type="ORF">EL26_01355</name>
</gene>